<accession>A0A6V8N2Z4</accession>
<dbReference type="EMBL" id="BLXZ01000001">
    <property type="protein sequence ID" value="GFO66925.1"/>
    <property type="molecule type" value="Genomic_DNA"/>
</dbReference>
<organism evidence="1 2">
    <name type="scientific">Geomonas limicola</name>
    <dbReference type="NCBI Taxonomy" id="2740186"/>
    <lineage>
        <taxon>Bacteria</taxon>
        <taxon>Pseudomonadati</taxon>
        <taxon>Thermodesulfobacteriota</taxon>
        <taxon>Desulfuromonadia</taxon>
        <taxon>Geobacterales</taxon>
        <taxon>Geobacteraceae</taxon>
        <taxon>Geomonas</taxon>
    </lineage>
</organism>
<sequence>MKNMQITRSVINEFFVSLTALSDLDVLSPDGFRELADWCERQEFWTDFAREHRLDEAWRSSHMGDPNAFALAVFRYRTGWGRLTH</sequence>
<dbReference type="Proteomes" id="UP000587586">
    <property type="component" value="Unassembled WGS sequence"/>
</dbReference>
<keyword evidence="2" id="KW-1185">Reference proteome</keyword>
<evidence type="ECO:0000313" key="1">
    <source>
        <dbReference type="EMBL" id="GFO66925.1"/>
    </source>
</evidence>
<protein>
    <submittedName>
        <fullName evidence="1">Uncharacterized protein</fullName>
    </submittedName>
</protein>
<dbReference type="AlphaFoldDB" id="A0A6V8N2Z4"/>
<proteinExistence type="predicted"/>
<comment type="caution">
    <text evidence="1">The sequence shown here is derived from an EMBL/GenBank/DDBJ whole genome shotgun (WGS) entry which is preliminary data.</text>
</comment>
<name>A0A6V8N2Z4_9BACT</name>
<reference evidence="2" key="1">
    <citation type="submission" date="2020-06" db="EMBL/GenBank/DDBJ databases">
        <title>Draft genomic sequecing of Geomonas sp. Red745.</title>
        <authorList>
            <person name="Itoh H."/>
            <person name="Xu Z.X."/>
            <person name="Ushijima N."/>
            <person name="Masuda Y."/>
            <person name="Shiratori Y."/>
            <person name="Senoo K."/>
        </authorList>
    </citation>
    <scope>NUCLEOTIDE SEQUENCE [LARGE SCALE GENOMIC DNA]</scope>
    <source>
        <strain evidence="2">Red745</strain>
    </source>
</reference>
<gene>
    <name evidence="1" type="ORF">GMLC_05040</name>
</gene>
<evidence type="ECO:0000313" key="2">
    <source>
        <dbReference type="Proteomes" id="UP000587586"/>
    </source>
</evidence>